<evidence type="ECO:0000256" key="1">
    <source>
        <dbReference type="SAM" id="Coils"/>
    </source>
</evidence>
<evidence type="ECO:0000313" key="4">
    <source>
        <dbReference type="Proteomes" id="UP000828251"/>
    </source>
</evidence>
<dbReference type="SUPFAM" id="SSF56672">
    <property type="entry name" value="DNA/RNA polymerases"/>
    <property type="match status" value="1"/>
</dbReference>
<accession>A0A9D3U8P0</accession>
<protein>
    <recommendedName>
        <fullName evidence="2">Reverse transcriptase domain-containing protein</fullName>
    </recommendedName>
</protein>
<evidence type="ECO:0000259" key="2">
    <source>
        <dbReference type="PROSITE" id="PS50878"/>
    </source>
</evidence>
<feature type="coiled-coil region" evidence="1">
    <location>
        <begin position="379"/>
        <end position="406"/>
    </location>
</feature>
<dbReference type="EMBL" id="JAIQCV010000013">
    <property type="protein sequence ID" value="KAH1031889.1"/>
    <property type="molecule type" value="Genomic_DNA"/>
</dbReference>
<name>A0A9D3U8P0_9ROSI</name>
<keyword evidence="4" id="KW-1185">Reference proteome</keyword>
<dbReference type="AlphaFoldDB" id="A0A9D3U8P0"/>
<proteinExistence type="predicted"/>
<sequence length="572" mass="65100">MGFARGWIDTIMRCLESVSYSVVVNGHVGERFHPVRGLCQGDPLSPFLFLLCGEGLSCLLRLAAEGGGLRGVKASRSGPQISHLLFADDCILFSEATSRGATTLRDILKEYRICSGQCVNFEKSTVFFSKNTTEEAKAAVIEILGVRSSNNPERYLGLPNMDGLCWRVGRGTGISIWDDYWIPGISPGEWPNRDDNEIKLVADLIKIPLAEIPHEDFQVWKGELSGDFSVMSAYKLLQESSFDPNFLIQADIKDFYNKLWNLQLPSKIAITIWRISWNYLLTLVNLKYKRVTRNVACPRCGREEEDITHIFRQCPVTVEVWHLSDLSWIIDSTIQGFWEWLTWVFKMSTTEQCKRICCGMWFLWRSRNILIHERKSKTGRELSHKVKQYIAELEGLEEKKSTSNMNCCHRHRKPLNGVTITFDAAFNKRTFKSASGVVVWGRSGRLSATKTVLHTNVPSPFASEALAGLQATRLGITMNLPSVTVMGDSRTIIKKCQSMEKDKSVIGAIIHDIQSKKICFQNIRFKFINRTDNLLAHKIAREALKKEEETYLVLVNEDSSLYPEGRWRREPD</sequence>
<evidence type="ECO:0000313" key="3">
    <source>
        <dbReference type="EMBL" id="KAH1031889.1"/>
    </source>
</evidence>
<keyword evidence="1" id="KW-0175">Coiled coil</keyword>
<dbReference type="GO" id="GO:0004523">
    <property type="term" value="F:RNA-DNA hybrid ribonuclease activity"/>
    <property type="evidence" value="ECO:0007669"/>
    <property type="project" value="InterPro"/>
</dbReference>
<comment type="caution">
    <text evidence="3">The sequence shown here is derived from an EMBL/GenBank/DDBJ whole genome shotgun (WGS) entry which is preliminary data.</text>
</comment>
<dbReference type="CDD" id="cd06222">
    <property type="entry name" value="RNase_H_like"/>
    <property type="match status" value="1"/>
</dbReference>
<dbReference type="Proteomes" id="UP000828251">
    <property type="component" value="Unassembled WGS sequence"/>
</dbReference>
<dbReference type="InterPro" id="IPR026960">
    <property type="entry name" value="RVT-Znf"/>
</dbReference>
<gene>
    <name evidence="3" type="ORF">J1N35_044063</name>
</gene>
<reference evidence="3 4" key="1">
    <citation type="journal article" date="2021" name="Plant Biotechnol. J.">
        <title>Multi-omics assisted identification of the key and species-specific regulatory components of drought-tolerant mechanisms in Gossypium stocksii.</title>
        <authorList>
            <person name="Yu D."/>
            <person name="Ke L."/>
            <person name="Zhang D."/>
            <person name="Wu Y."/>
            <person name="Sun Y."/>
            <person name="Mei J."/>
            <person name="Sun J."/>
            <person name="Sun Y."/>
        </authorList>
    </citation>
    <scope>NUCLEOTIDE SEQUENCE [LARGE SCALE GENOMIC DNA]</scope>
    <source>
        <strain evidence="4">cv. E1</strain>
        <tissue evidence="3">Leaf</tissue>
    </source>
</reference>
<dbReference type="InterPro" id="IPR044730">
    <property type="entry name" value="RNase_H-like_dom_plant"/>
</dbReference>
<dbReference type="PANTHER" id="PTHR33116:SF86">
    <property type="entry name" value="REVERSE TRANSCRIPTASE DOMAIN-CONTAINING PROTEIN"/>
    <property type="match status" value="1"/>
</dbReference>
<dbReference type="InterPro" id="IPR002156">
    <property type="entry name" value="RNaseH_domain"/>
</dbReference>
<dbReference type="PROSITE" id="PS50878">
    <property type="entry name" value="RT_POL"/>
    <property type="match status" value="1"/>
</dbReference>
<dbReference type="Pfam" id="PF00078">
    <property type="entry name" value="RVT_1"/>
    <property type="match status" value="1"/>
</dbReference>
<feature type="domain" description="Reverse transcriptase" evidence="2">
    <location>
        <begin position="1"/>
        <end position="160"/>
    </location>
</feature>
<dbReference type="PANTHER" id="PTHR33116">
    <property type="entry name" value="REVERSE TRANSCRIPTASE ZINC-BINDING DOMAIN-CONTAINING PROTEIN-RELATED-RELATED"/>
    <property type="match status" value="1"/>
</dbReference>
<dbReference type="InterPro" id="IPR036397">
    <property type="entry name" value="RNaseH_sf"/>
</dbReference>
<dbReference type="Gene3D" id="3.30.420.10">
    <property type="entry name" value="Ribonuclease H-like superfamily/Ribonuclease H"/>
    <property type="match status" value="1"/>
</dbReference>
<dbReference type="Pfam" id="PF13456">
    <property type="entry name" value="RVT_3"/>
    <property type="match status" value="1"/>
</dbReference>
<dbReference type="GO" id="GO:0003676">
    <property type="term" value="F:nucleic acid binding"/>
    <property type="evidence" value="ECO:0007669"/>
    <property type="project" value="InterPro"/>
</dbReference>
<dbReference type="Pfam" id="PF13966">
    <property type="entry name" value="zf-RVT"/>
    <property type="match status" value="1"/>
</dbReference>
<dbReference type="InterPro" id="IPR043502">
    <property type="entry name" value="DNA/RNA_pol_sf"/>
</dbReference>
<organism evidence="3 4">
    <name type="scientific">Gossypium stocksii</name>
    <dbReference type="NCBI Taxonomy" id="47602"/>
    <lineage>
        <taxon>Eukaryota</taxon>
        <taxon>Viridiplantae</taxon>
        <taxon>Streptophyta</taxon>
        <taxon>Embryophyta</taxon>
        <taxon>Tracheophyta</taxon>
        <taxon>Spermatophyta</taxon>
        <taxon>Magnoliopsida</taxon>
        <taxon>eudicotyledons</taxon>
        <taxon>Gunneridae</taxon>
        <taxon>Pentapetalae</taxon>
        <taxon>rosids</taxon>
        <taxon>malvids</taxon>
        <taxon>Malvales</taxon>
        <taxon>Malvaceae</taxon>
        <taxon>Malvoideae</taxon>
        <taxon>Gossypium</taxon>
    </lineage>
</organism>
<dbReference type="InterPro" id="IPR000477">
    <property type="entry name" value="RT_dom"/>
</dbReference>
<dbReference type="OrthoDB" id="992137at2759"/>